<accession>A0AAE7W975</accession>
<evidence type="ECO:0000313" key="3">
    <source>
        <dbReference type="Proteomes" id="UP000827415"/>
    </source>
</evidence>
<proteinExistence type="predicted"/>
<keyword evidence="3" id="KW-1185">Reference proteome</keyword>
<feature type="compositionally biased region" description="Acidic residues" evidence="1">
    <location>
        <begin position="257"/>
        <end position="288"/>
    </location>
</feature>
<protein>
    <submittedName>
        <fullName evidence="2">Uncharacterized protein</fullName>
    </submittedName>
</protein>
<dbReference type="EMBL" id="MW749004">
    <property type="protein sequence ID" value="QYA57249.1"/>
    <property type="molecule type" value="Genomic_DNA"/>
</dbReference>
<evidence type="ECO:0000313" key="2">
    <source>
        <dbReference type="EMBL" id="QYA57249.1"/>
    </source>
</evidence>
<gene>
    <name evidence="2" type="ORF">ZYZZX_21</name>
</gene>
<feature type="region of interest" description="Disordered" evidence="1">
    <location>
        <begin position="229"/>
        <end position="288"/>
    </location>
</feature>
<sequence>MAKTTLIAMKPVTVKQAGQERESKRFLLKGVWFYYCATSPRLGEGKKFNKHFPAKDSHYGVNVLLSDRSVLKTLKDKKLGFGKVTTETVDAADFEDKFKCQPPFEADEYHFLKLSRHAAYGDGATWDAIHTFPIYQIEEVNGKRTAVKVPFKTIKAVPCKDHDEKRTYDVKCPDIMIGNGSFGNIIIQGYFYVFKDALNTKPIQEQIFIEDLVEYKSSGKKPATLEDDELAALGLEGVEDTPDSAVEEASDKGNDEPPFDTDDEEDFDDESESEEEEEDEEDDEWETN</sequence>
<name>A0AAE7W975_9CAUD</name>
<feature type="compositionally biased region" description="Acidic residues" evidence="1">
    <location>
        <begin position="237"/>
        <end position="248"/>
    </location>
</feature>
<reference evidence="2 3" key="1">
    <citation type="submission" date="2021-03" db="EMBL/GenBank/DDBJ databases">
        <authorList>
            <person name="Thompson D.W."/>
            <person name="Brown H.M.F."/>
            <person name="Thompson S.D."/>
            <person name="Grose J.H."/>
        </authorList>
    </citation>
    <scope>NUCLEOTIDE SEQUENCE [LARGE SCALE GENOMIC DNA]</scope>
</reference>
<evidence type="ECO:0000256" key="1">
    <source>
        <dbReference type="SAM" id="MobiDB-lite"/>
    </source>
</evidence>
<dbReference type="Proteomes" id="UP000827415">
    <property type="component" value="Segment"/>
</dbReference>
<organism evidence="2 3">
    <name type="scientific">Hafnia phage vB_HpaM_Zyzzx</name>
    <dbReference type="NCBI Taxonomy" id="2836109"/>
    <lineage>
        <taxon>Viruses</taxon>
        <taxon>Duplodnaviria</taxon>
        <taxon>Heunggongvirae</taxon>
        <taxon>Uroviricota</taxon>
        <taxon>Caudoviricetes</taxon>
        <taxon>Andersonviridae</taxon>
        <taxon>Andersonviridae incertae sedis</taxon>
        <taxon>Daniellevirus</taxon>
        <taxon>Daniellevirus Zyzzx</taxon>
    </lineage>
</organism>